<comment type="caution">
    <text evidence="4">The sequence shown here is derived from an EMBL/GenBank/DDBJ whole genome shotgun (WGS) entry which is preliminary data.</text>
</comment>
<feature type="domain" description="PurM-like N-terminal" evidence="2">
    <location>
        <begin position="43"/>
        <end position="154"/>
    </location>
</feature>
<evidence type="ECO:0000313" key="5">
    <source>
        <dbReference type="Proteomes" id="UP001304461"/>
    </source>
</evidence>
<dbReference type="SUPFAM" id="SSF56042">
    <property type="entry name" value="PurM C-terminal domain-like"/>
    <property type="match status" value="1"/>
</dbReference>
<dbReference type="Proteomes" id="UP001304461">
    <property type="component" value="Unassembled WGS sequence"/>
</dbReference>
<dbReference type="InterPro" id="IPR036676">
    <property type="entry name" value="PurM-like_C_sf"/>
</dbReference>
<name>A0ABU5RVZ9_9CYAN</name>
<gene>
    <name evidence="4" type="primary">hypE</name>
    <name evidence="4" type="ORF">VB738_11865</name>
</gene>
<dbReference type="Pfam" id="PF02769">
    <property type="entry name" value="AIRS_C"/>
    <property type="match status" value="1"/>
</dbReference>
<evidence type="ECO:0000259" key="2">
    <source>
        <dbReference type="Pfam" id="PF00586"/>
    </source>
</evidence>
<proteinExistence type="inferred from homology"/>
<dbReference type="InterPro" id="IPR010918">
    <property type="entry name" value="PurM-like_C_dom"/>
</dbReference>
<accession>A0ABU5RVZ9</accession>
<dbReference type="Gene3D" id="3.90.650.10">
    <property type="entry name" value="PurM-like C-terminal domain"/>
    <property type="match status" value="1"/>
</dbReference>
<reference evidence="4 5" key="1">
    <citation type="submission" date="2023-12" db="EMBL/GenBank/DDBJ databases">
        <title>Baltic Sea Cyanobacteria.</title>
        <authorList>
            <person name="Delbaje E."/>
            <person name="Fewer D.P."/>
            <person name="Shishido T.K."/>
        </authorList>
    </citation>
    <scope>NUCLEOTIDE SEQUENCE [LARGE SCALE GENOMIC DNA]</scope>
    <source>
        <strain evidence="4 5">UHCC 0139</strain>
    </source>
</reference>
<sequence length="343" mass="36003">MAEPATPATPRIQLAHGGGGTLMQQLIDAELRRLYADPDQVLHDAARLSLPHGRLAFTTDSYVVQPLEFEGGDIGTLAVTGTANDLAMAGARPLVLSLGLILEEGLELALLRRIVASLGEASRRCGVTIVTGDTKVVERGKGDGAFLNTSGIGLLQVDEPIDPLAIAPGDQLLVSGDLGRHGVAILAARHGLDLQPPLATDCMPLWPAVEALLAAGVRLHCLRDLTRGGLASALQELAAPGGLELLVEEERIPVAEPVRRTCELLGFDPLHLANEGRFLAVVPEADRQRALEVLAPAGGAWIGQVAAAGHTAGRPRGRVLLRTPFGSERVLVPLSGELLPRIC</sequence>
<keyword evidence="5" id="KW-1185">Reference proteome</keyword>
<dbReference type="PIRSF" id="PIRSF005644">
    <property type="entry name" value="Hdrgns_mtr_HypE"/>
    <property type="match status" value="1"/>
</dbReference>
<dbReference type="SUPFAM" id="SSF55326">
    <property type="entry name" value="PurM N-terminal domain-like"/>
    <property type="match status" value="1"/>
</dbReference>
<protein>
    <submittedName>
        <fullName evidence="4">Hydrogenase expression/formation protein HypE</fullName>
    </submittedName>
</protein>
<dbReference type="EMBL" id="JAYGHX010000007">
    <property type="protein sequence ID" value="MEA5391952.1"/>
    <property type="molecule type" value="Genomic_DNA"/>
</dbReference>
<dbReference type="Pfam" id="PF00586">
    <property type="entry name" value="AIRS"/>
    <property type="match status" value="1"/>
</dbReference>
<dbReference type="InterPro" id="IPR011854">
    <property type="entry name" value="HypE"/>
</dbReference>
<dbReference type="CDD" id="cd02197">
    <property type="entry name" value="HypE"/>
    <property type="match status" value="1"/>
</dbReference>
<dbReference type="PANTHER" id="PTHR30303:SF0">
    <property type="entry name" value="CARBAMOYL DEHYDRATASE HYPE"/>
    <property type="match status" value="1"/>
</dbReference>
<dbReference type="PANTHER" id="PTHR30303">
    <property type="entry name" value="HYDROGENASE ISOENZYMES FORMATION PROTEIN HYPE"/>
    <property type="match status" value="1"/>
</dbReference>
<evidence type="ECO:0000256" key="1">
    <source>
        <dbReference type="ARBA" id="ARBA00006243"/>
    </source>
</evidence>
<dbReference type="InterPro" id="IPR016188">
    <property type="entry name" value="PurM-like_N"/>
</dbReference>
<dbReference type="RefSeq" id="WP_323305932.1">
    <property type="nucleotide sequence ID" value="NZ_JAYGHX010000007.1"/>
</dbReference>
<dbReference type="InterPro" id="IPR036921">
    <property type="entry name" value="PurM-like_N_sf"/>
</dbReference>
<comment type="similarity">
    <text evidence="1">Belongs to the HypE family.</text>
</comment>
<dbReference type="NCBIfam" id="TIGR02124">
    <property type="entry name" value="hypE"/>
    <property type="match status" value="1"/>
</dbReference>
<evidence type="ECO:0000313" key="4">
    <source>
        <dbReference type="EMBL" id="MEA5391952.1"/>
    </source>
</evidence>
<dbReference type="Gene3D" id="3.30.1330.10">
    <property type="entry name" value="PurM-like, N-terminal domain"/>
    <property type="match status" value="1"/>
</dbReference>
<evidence type="ECO:0000259" key="3">
    <source>
        <dbReference type="Pfam" id="PF02769"/>
    </source>
</evidence>
<feature type="domain" description="PurM-like C-terminal" evidence="3">
    <location>
        <begin position="168"/>
        <end position="311"/>
    </location>
</feature>
<organism evidence="4 5">
    <name type="scientific">Cyanobium gracile UHCC 0139</name>
    <dbReference type="NCBI Taxonomy" id="3110308"/>
    <lineage>
        <taxon>Bacteria</taxon>
        <taxon>Bacillati</taxon>
        <taxon>Cyanobacteriota</taxon>
        <taxon>Cyanophyceae</taxon>
        <taxon>Synechococcales</taxon>
        <taxon>Prochlorococcaceae</taxon>
        <taxon>Cyanobium</taxon>
    </lineage>
</organism>